<dbReference type="EMBL" id="CM042061">
    <property type="protein sequence ID" value="KAI3672620.1"/>
    <property type="molecule type" value="Genomic_DNA"/>
</dbReference>
<keyword evidence="2" id="KW-1185">Reference proteome</keyword>
<reference evidence="1 2" key="2">
    <citation type="journal article" date="2022" name="Mol. Ecol. Resour.">
        <title>The genomes of chicory, endive, great burdock and yacon provide insights into Asteraceae paleo-polyploidization history and plant inulin production.</title>
        <authorList>
            <person name="Fan W."/>
            <person name="Wang S."/>
            <person name="Wang H."/>
            <person name="Wang A."/>
            <person name="Jiang F."/>
            <person name="Liu H."/>
            <person name="Zhao H."/>
            <person name="Xu D."/>
            <person name="Zhang Y."/>
        </authorList>
    </citation>
    <scope>NUCLEOTIDE SEQUENCE [LARGE SCALE GENOMIC DNA]</scope>
    <source>
        <strain evidence="2">cv. Niubang</strain>
    </source>
</reference>
<name>A0ACB8XR72_ARCLA</name>
<sequence length="172" mass="19281">MITTKLFSPSQVISSSISSTAVSSRTIHILVSNRSHYFLFVQIISWVVIRLSSLLEMDHQLFVDSDSPAFTVAAISCSFCQWTCSHLGHSMETPKFDTEVYSKTVNAMCTVKLSILQNPPPNKLELLNKVYSKTVNAMCTVKLSILQNPPPNKLELLNKVCIHVQEISYPFD</sequence>
<evidence type="ECO:0000313" key="1">
    <source>
        <dbReference type="EMBL" id="KAI3672620.1"/>
    </source>
</evidence>
<reference evidence="2" key="1">
    <citation type="journal article" date="2022" name="Mol. Ecol. Resour.">
        <title>The genomes of chicory, endive, great burdock and yacon provide insights into Asteraceae palaeo-polyploidization history and plant inulin production.</title>
        <authorList>
            <person name="Fan W."/>
            <person name="Wang S."/>
            <person name="Wang H."/>
            <person name="Wang A."/>
            <person name="Jiang F."/>
            <person name="Liu H."/>
            <person name="Zhao H."/>
            <person name="Xu D."/>
            <person name="Zhang Y."/>
        </authorList>
    </citation>
    <scope>NUCLEOTIDE SEQUENCE [LARGE SCALE GENOMIC DNA]</scope>
    <source>
        <strain evidence="2">cv. Niubang</strain>
    </source>
</reference>
<gene>
    <name evidence="1" type="ORF">L6452_38716</name>
</gene>
<proteinExistence type="predicted"/>
<protein>
    <submittedName>
        <fullName evidence="1">Uncharacterized protein</fullName>
    </submittedName>
</protein>
<organism evidence="1 2">
    <name type="scientific">Arctium lappa</name>
    <name type="common">Greater burdock</name>
    <name type="synonym">Lappa major</name>
    <dbReference type="NCBI Taxonomy" id="4217"/>
    <lineage>
        <taxon>Eukaryota</taxon>
        <taxon>Viridiplantae</taxon>
        <taxon>Streptophyta</taxon>
        <taxon>Embryophyta</taxon>
        <taxon>Tracheophyta</taxon>
        <taxon>Spermatophyta</taxon>
        <taxon>Magnoliopsida</taxon>
        <taxon>eudicotyledons</taxon>
        <taxon>Gunneridae</taxon>
        <taxon>Pentapetalae</taxon>
        <taxon>asterids</taxon>
        <taxon>campanulids</taxon>
        <taxon>Asterales</taxon>
        <taxon>Asteraceae</taxon>
        <taxon>Carduoideae</taxon>
        <taxon>Cardueae</taxon>
        <taxon>Arctiinae</taxon>
        <taxon>Arctium</taxon>
    </lineage>
</organism>
<evidence type="ECO:0000313" key="2">
    <source>
        <dbReference type="Proteomes" id="UP001055879"/>
    </source>
</evidence>
<dbReference type="Proteomes" id="UP001055879">
    <property type="component" value="Linkage Group LG15"/>
</dbReference>
<accession>A0ACB8XR72</accession>
<comment type="caution">
    <text evidence="1">The sequence shown here is derived from an EMBL/GenBank/DDBJ whole genome shotgun (WGS) entry which is preliminary data.</text>
</comment>